<gene>
    <name evidence="12" type="ORF">SAMN03080599_00330</name>
</gene>
<dbReference type="GO" id="GO:0003676">
    <property type="term" value="F:nucleic acid binding"/>
    <property type="evidence" value="ECO:0007669"/>
    <property type="project" value="UniProtKB-UniRule"/>
</dbReference>
<dbReference type="AlphaFoldDB" id="A0A1G5RRA6"/>
<keyword evidence="2 6" id="KW-1003">Cell membrane</keyword>
<feature type="binding site" evidence="7">
    <location>
        <position position="359"/>
    </location>
    <ligand>
        <name>Mn(2+)</name>
        <dbReference type="ChEBI" id="CHEBI:29035"/>
        <label>1</label>
    </ligand>
</feature>
<feature type="binding site" evidence="7">
    <location>
        <position position="426"/>
    </location>
    <ligand>
        <name>Mn(2+)</name>
        <dbReference type="ChEBI" id="CHEBI:29035"/>
        <label>1</label>
    </ligand>
</feature>
<evidence type="ECO:0000256" key="5">
    <source>
        <dbReference type="ARBA" id="ARBA00023136"/>
    </source>
</evidence>
<evidence type="ECO:0000259" key="11">
    <source>
        <dbReference type="Pfam" id="PF21370"/>
    </source>
</evidence>
<evidence type="ECO:0000256" key="1">
    <source>
        <dbReference type="ARBA" id="ARBA00004651"/>
    </source>
</evidence>
<keyword evidence="3 8" id="KW-0812">Transmembrane</keyword>
<evidence type="ECO:0000313" key="12">
    <source>
        <dbReference type="EMBL" id="SCZ76613.1"/>
    </source>
</evidence>
<feature type="binding site" evidence="7">
    <location>
        <position position="361"/>
    </location>
    <ligand>
        <name>Mn(2+)</name>
        <dbReference type="ChEBI" id="CHEBI:29035"/>
        <label>2</label>
    </ligand>
</feature>
<dbReference type="Pfam" id="PF24898">
    <property type="entry name" value="GGDEF_GdpP"/>
    <property type="match status" value="1"/>
</dbReference>
<dbReference type="FunFam" id="3.90.1640.10:FF:000002">
    <property type="entry name" value="Cyclic-di-AMP phosphodiesterase"/>
    <property type="match status" value="1"/>
</dbReference>
<feature type="transmembrane region" description="Helical" evidence="8">
    <location>
        <begin position="16"/>
        <end position="49"/>
    </location>
</feature>
<keyword evidence="13" id="KW-1185">Reference proteome</keyword>
<evidence type="ECO:0000256" key="3">
    <source>
        <dbReference type="ARBA" id="ARBA00022692"/>
    </source>
</evidence>
<evidence type="ECO:0000256" key="6">
    <source>
        <dbReference type="PIRNR" id="PIRNR026583"/>
    </source>
</evidence>
<feature type="binding site" evidence="7">
    <location>
        <position position="426"/>
    </location>
    <ligand>
        <name>Mn(2+)</name>
        <dbReference type="ChEBI" id="CHEBI:29035"/>
        <label>2</label>
    </ligand>
</feature>
<dbReference type="Pfam" id="PF02272">
    <property type="entry name" value="DHHA1"/>
    <property type="match status" value="1"/>
</dbReference>
<dbReference type="InterPro" id="IPR038763">
    <property type="entry name" value="DHH_sf"/>
</dbReference>
<dbReference type="RefSeq" id="WP_092589137.1">
    <property type="nucleotide sequence ID" value="NZ_FMWL01000001.1"/>
</dbReference>
<comment type="subcellular location">
    <subcellularLocation>
        <location evidence="1">Cell membrane</location>
        <topology evidence="1">Multi-pass membrane protein</topology>
    </subcellularLocation>
</comment>
<evidence type="ECO:0000259" key="10">
    <source>
        <dbReference type="Pfam" id="PF02272"/>
    </source>
</evidence>
<dbReference type="Gene3D" id="3.10.310.30">
    <property type="match status" value="1"/>
</dbReference>
<dbReference type="PANTHER" id="PTHR47618">
    <property type="entry name" value="BIFUNCTIONAL OLIGORIBONUCLEASE AND PAP PHOSPHATASE NRNA"/>
    <property type="match status" value="1"/>
</dbReference>
<feature type="binding site" evidence="7">
    <location>
        <position position="505"/>
    </location>
    <ligand>
        <name>Mn(2+)</name>
        <dbReference type="ChEBI" id="CHEBI:29035"/>
        <label>2</label>
    </ligand>
</feature>
<dbReference type="InterPro" id="IPR014528">
    <property type="entry name" value="GdpP/PdeA"/>
</dbReference>
<dbReference type="EMBL" id="FMWL01000001">
    <property type="protein sequence ID" value="SCZ76613.1"/>
    <property type="molecule type" value="Genomic_DNA"/>
</dbReference>
<dbReference type="Gene3D" id="3.30.450.20">
    <property type="entry name" value="PAS domain"/>
    <property type="match status" value="1"/>
</dbReference>
<keyword evidence="6" id="KW-0378">Hydrolase</keyword>
<proteinExistence type="inferred from homology"/>
<feature type="binding site" evidence="7">
    <location>
        <position position="355"/>
    </location>
    <ligand>
        <name>Mn(2+)</name>
        <dbReference type="ChEBI" id="CHEBI:29035"/>
        <label>1</label>
    </ligand>
</feature>
<name>A0A1G5RRA6_9FIRM</name>
<feature type="domain" description="DHHA1" evidence="10">
    <location>
        <begin position="576"/>
        <end position="659"/>
    </location>
</feature>
<comment type="similarity">
    <text evidence="6">Belongs to the GdpP/PdeA phosphodiesterase family.</text>
</comment>
<keyword evidence="7" id="KW-0479">Metal-binding</keyword>
<dbReference type="OrthoDB" id="9759476at2"/>
<keyword evidence="4 8" id="KW-1133">Transmembrane helix</keyword>
<dbReference type="GO" id="GO:0016787">
    <property type="term" value="F:hydrolase activity"/>
    <property type="evidence" value="ECO:0007669"/>
    <property type="project" value="UniProtKB-UniRule"/>
</dbReference>
<dbReference type="Gene3D" id="3.90.1640.10">
    <property type="entry name" value="inorganic pyrophosphatase (n-terminal core)"/>
    <property type="match status" value="1"/>
</dbReference>
<dbReference type="PANTHER" id="PTHR47618:SF2">
    <property type="entry name" value="CYCLIC-DI-AMP PHOSPHODIESTERASE GDPP"/>
    <property type="match status" value="1"/>
</dbReference>
<feature type="domain" description="DDH" evidence="9">
    <location>
        <begin position="349"/>
        <end position="502"/>
    </location>
</feature>
<organism evidence="12 13">
    <name type="scientific">Acidaminobacter hydrogenoformans DSM 2784</name>
    <dbReference type="NCBI Taxonomy" id="1120920"/>
    <lineage>
        <taxon>Bacteria</taxon>
        <taxon>Bacillati</taxon>
        <taxon>Bacillota</taxon>
        <taxon>Clostridia</taxon>
        <taxon>Peptostreptococcales</taxon>
        <taxon>Acidaminobacteraceae</taxon>
        <taxon>Acidaminobacter</taxon>
    </lineage>
</organism>
<evidence type="ECO:0000256" key="7">
    <source>
        <dbReference type="PIRSR" id="PIRSR026583-50"/>
    </source>
</evidence>
<evidence type="ECO:0000256" key="2">
    <source>
        <dbReference type="ARBA" id="ARBA00022475"/>
    </source>
</evidence>
<feature type="domain" description="Cyclic-di-AMP phosphodiesterase GdpP-like PAS" evidence="11">
    <location>
        <begin position="75"/>
        <end position="149"/>
    </location>
</feature>
<comment type="function">
    <text evidence="6">Has phosphodiesterase (PDE) activity against cyclic-di-AMP (c-di-AMP).</text>
</comment>
<dbReference type="STRING" id="1120920.SAMN03080599_00330"/>
<dbReference type="InterPro" id="IPR051319">
    <property type="entry name" value="Oligoribo/pAp-PDE_c-di-AMP_PDE"/>
</dbReference>
<dbReference type="GO" id="GO:0005886">
    <property type="term" value="C:plasma membrane"/>
    <property type="evidence" value="ECO:0007669"/>
    <property type="project" value="UniProtKB-SubCell"/>
</dbReference>
<protein>
    <recommendedName>
        <fullName evidence="6">Cyclic-di-AMP phosphodiesterase</fullName>
        <ecNumber evidence="6">3.1.4.-</ecNumber>
    </recommendedName>
</protein>
<dbReference type="InterPro" id="IPR003156">
    <property type="entry name" value="DHHA1_dom"/>
</dbReference>
<sequence>MGNSKFLKLFKPDAKIYLGIIGVLVLILMYYNFYLGAIGVLLLIYLNVYAWRASRQRNKRWQKYIEELSSDIDSAARYAILNLPIPLTLVDFDGRITWYNSKFSEIIEERELIGTELEGVVPSLDLDEILNKTETPEVKVGERYYRVYANVVKTDEKDASRVIVMLYWIDATPFRVLKDQYEDERPVVALIQVDNYDDVMSETKEDKRPFLTSEIDQKVNLWASRMNALIKKYQTDKYLVLFEERYLENLEAKRFSILDDVREVEVGNKFPMTLSIGVGVNGRNLNQAEEYAFSALELALGRGGDQAVVRKKGNFEFYGGKAKAVEKRNRVKARIIAHGLRPLIDEASNVIIMGHKYPDMDCYGSAIGIYRAVINRGKDAHIVLTGVNEAIKNVHQMFSANPVYHFVTGEQALGLVQKDTLLVIVDTHRPNYTECPELLEKIPQVVLIDHHRRGTEFVENTALKYHEPYASSTSELVTEILQYMDNKVTVEKIEAEALMAGIAVDTKNFTFKTGVRTFEAASLLRRFGADTTVVRQLFQDDLETFIAKSSIVSSAKIYDHGIAISFCMEDIPNAQLIAAQAADELLDIRGISTSFVISIDKEGLIFISGRSLGDVNVQLILEKIGGGGHMTVAGAQLSGSTLDEARDQLLKAINEYFEEGEKS</sequence>
<evidence type="ECO:0000313" key="13">
    <source>
        <dbReference type="Proteomes" id="UP000199208"/>
    </source>
</evidence>
<evidence type="ECO:0000259" key="9">
    <source>
        <dbReference type="Pfam" id="PF01368"/>
    </source>
</evidence>
<evidence type="ECO:0000256" key="4">
    <source>
        <dbReference type="ARBA" id="ARBA00022989"/>
    </source>
</evidence>
<dbReference type="Pfam" id="PF21370">
    <property type="entry name" value="PAS_GdpP"/>
    <property type="match status" value="1"/>
</dbReference>
<accession>A0A1G5RRA6</accession>
<dbReference type="GO" id="GO:0046872">
    <property type="term" value="F:metal ion binding"/>
    <property type="evidence" value="ECO:0007669"/>
    <property type="project" value="UniProtKB-KW"/>
</dbReference>
<dbReference type="Proteomes" id="UP000199208">
    <property type="component" value="Unassembled WGS sequence"/>
</dbReference>
<comment type="catalytic activity">
    <reaction evidence="6">
        <text>3',3'-c-di-AMP + H2O = 5'-O-phosphonoadenylyl-(3'-&gt;5')-adenosine + H(+)</text>
        <dbReference type="Rhea" id="RHEA:54420"/>
        <dbReference type="ChEBI" id="CHEBI:15377"/>
        <dbReference type="ChEBI" id="CHEBI:15378"/>
        <dbReference type="ChEBI" id="CHEBI:71500"/>
        <dbReference type="ChEBI" id="CHEBI:138171"/>
    </reaction>
</comment>
<feature type="binding site" evidence="7">
    <location>
        <position position="450"/>
    </location>
    <ligand>
        <name>Mn(2+)</name>
        <dbReference type="ChEBI" id="CHEBI:29035"/>
        <label>2</label>
    </ligand>
</feature>
<dbReference type="PIRSF" id="PIRSF026583">
    <property type="entry name" value="YybT"/>
    <property type="match status" value="1"/>
</dbReference>
<dbReference type="GO" id="GO:0106409">
    <property type="term" value="F:cyclic-di-AMP phosphodiesterase activity"/>
    <property type="evidence" value="ECO:0007669"/>
    <property type="project" value="RHEA"/>
</dbReference>
<keyword evidence="7" id="KW-0464">Manganese</keyword>
<dbReference type="SUPFAM" id="SSF64182">
    <property type="entry name" value="DHH phosphoesterases"/>
    <property type="match status" value="1"/>
</dbReference>
<comment type="cofactor">
    <cofactor evidence="7">
        <name>Mn(2+)</name>
        <dbReference type="ChEBI" id="CHEBI:29035"/>
    </cofactor>
    <text evidence="7">For phosphodiesterase activity, probably binds 2 Mn(2+) per subunit.</text>
</comment>
<dbReference type="EC" id="3.1.4.-" evidence="6"/>
<evidence type="ECO:0000256" key="8">
    <source>
        <dbReference type="SAM" id="Phobius"/>
    </source>
</evidence>
<dbReference type="InterPro" id="IPR001667">
    <property type="entry name" value="DDH_dom"/>
</dbReference>
<dbReference type="InterPro" id="IPR049553">
    <property type="entry name" value="GdpP-like_PAS"/>
</dbReference>
<dbReference type="Pfam" id="PF01368">
    <property type="entry name" value="DHH"/>
    <property type="match status" value="1"/>
</dbReference>
<reference evidence="12 13" key="1">
    <citation type="submission" date="2016-10" db="EMBL/GenBank/DDBJ databases">
        <authorList>
            <person name="de Groot N.N."/>
        </authorList>
    </citation>
    <scope>NUCLEOTIDE SEQUENCE [LARGE SCALE GENOMIC DNA]</scope>
    <source>
        <strain evidence="12 13">DSM 2784</strain>
    </source>
</reference>
<keyword evidence="5 6" id="KW-0472">Membrane</keyword>